<dbReference type="SMART" id="SM00271">
    <property type="entry name" value="DnaJ"/>
    <property type="match status" value="1"/>
</dbReference>
<dbReference type="EMBL" id="CP111018">
    <property type="protein sequence ID" value="WAR10004.1"/>
    <property type="molecule type" value="Genomic_DNA"/>
</dbReference>
<gene>
    <name evidence="5" type="ORF">MAR_035080</name>
</gene>
<dbReference type="InterPro" id="IPR013766">
    <property type="entry name" value="Thioredoxin_domain"/>
</dbReference>
<name>A0ABY7ELK9_MYAAR</name>
<evidence type="ECO:0000259" key="4">
    <source>
        <dbReference type="PROSITE" id="PS51352"/>
    </source>
</evidence>
<evidence type="ECO:0000256" key="2">
    <source>
        <dbReference type="SAM" id="SignalP"/>
    </source>
</evidence>
<feature type="domain" description="Thioredoxin" evidence="4">
    <location>
        <begin position="485"/>
        <end position="596"/>
    </location>
</feature>
<feature type="signal peptide" evidence="2">
    <location>
        <begin position="1"/>
        <end position="21"/>
    </location>
</feature>
<keyword evidence="6" id="KW-1185">Reference proteome</keyword>
<feature type="chain" id="PRO_5046526364" description="DnaJ homolog subfamily C member 10" evidence="2">
    <location>
        <begin position="22"/>
        <end position="605"/>
    </location>
</feature>
<sequence length="605" mass="69365">MLLGSLVRCLLALCVFVSVQAGEDFYELLGVPRGANDKEIRKAFKKIAVNKHPDKNPDDPEAHDKFLKITRAYEVLKDEDLRKKYDTHGEEGLSENFGQRKYESWKFYQEEFEMSVESTDDVWFWREVARELEGVVRIGAVNCEDEWQLCRMQQIQSYPSLIMYPGVRVSELWAGNFEQTVKHGENDLPWLISFCGDGGGVLDELVNVGTMDCHGNNEKLCETLGREYGTVFYADGTEITTLVAQEVANQVLSQLPDVTDLDETKFREVRKGLREGTEGAWLVHFVEGQEGRHLELRKLPAMLADINWCPPCMRLLPEFRKAARNIGEMVNFGTVDCTIHGDLCRTYNVRSYPTTIFYNQSKPHEYRGHHSVHALVEFIHQLVLNKGDDDIWLVDFYADWCGPCQQLAPEWRRLAKMMKQTKNVHVGMVECQEEQSLCQQQKVQSYPTLRLFPPKSRGGSYFSYNGWNRDADSLRAWAYEFLPSSVETVTYNSFQKNIAQSKDPWILDFYAPWCGHCQVFKPEFEKVAESLKGIGKAGKVDCTQEQGLCRQAGVNSYPTVRFYPGSQGGTQQNYHGWDIASQNAEEIIQFVKNNVPQKSDVHDEL</sequence>
<protein>
    <recommendedName>
        <fullName evidence="1">DnaJ homolog subfamily C member 10</fullName>
    </recommendedName>
</protein>
<keyword evidence="2" id="KW-0732">Signal</keyword>
<proteinExistence type="predicted"/>
<organism evidence="5 6">
    <name type="scientific">Mya arenaria</name>
    <name type="common">Soft-shell clam</name>
    <dbReference type="NCBI Taxonomy" id="6604"/>
    <lineage>
        <taxon>Eukaryota</taxon>
        <taxon>Metazoa</taxon>
        <taxon>Spiralia</taxon>
        <taxon>Lophotrochozoa</taxon>
        <taxon>Mollusca</taxon>
        <taxon>Bivalvia</taxon>
        <taxon>Autobranchia</taxon>
        <taxon>Heteroconchia</taxon>
        <taxon>Euheterodonta</taxon>
        <taxon>Imparidentia</taxon>
        <taxon>Neoheterodontei</taxon>
        <taxon>Myida</taxon>
        <taxon>Myoidea</taxon>
        <taxon>Myidae</taxon>
        <taxon>Mya</taxon>
    </lineage>
</organism>
<dbReference type="PROSITE" id="PS50076">
    <property type="entry name" value="DNAJ_2"/>
    <property type="match status" value="1"/>
</dbReference>
<dbReference type="PRINTS" id="PR00625">
    <property type="entry name" value="JDOMAIN"/>
</dbReference>
<dbReference type="InterPro" id="IPR036869">
    <property type="entry name" value="J_dom_sf"/>
</dbReference>
<accession>A0ABY7ELK9</accession>
<dbReference type="Gene3D" id="3.40.30.10">
    <property type="entry name" value="Glutaredoxin"/>
    <property type="match status" value="5"/>
</dbReference>
<dbReference type="InterPro" id="IPR017937">
    <property type="entry name" value="Thioredoxin_CS"/>
</dbReference>
<dbReference type="InterPro" id="IPR001623">
    <property type="entry name" value="DnaJ_domain"/>
</dbReference>
<dbReference type="SUPFAM" id="SSF46565">
    <property type="entry name" value="Chaperone J-domain"/>
    <property type="match status" value="1"/>
</dbReference>
<feature type="domain" description="Thioredoxin" evidence="4">
    <location>
        <begin position="351"/>
        <end position="483"/>
    </location>
</feature>
<evidence type="ECO:0000256" key="1">
    <source>
        <dbReference type="ARBA" id="ARBA00020920"/>
    </source>
</evidence>
<evidence type="ECO:0000313" key="6">
    <source>
        <dbReference type="Proteomes" id="UP001164746"/>
    </source>
</evidence>
<dbReference type="PANTHER" id="PTHR44340:SF1">
    <property type="entry name" value="DNAJ HOMOLOG SUBFAMILY C MEMBER 10"/>
    <property type="match status" value="1"/>
</dbReference>
<dbReference type="Pfam" id="PF00085">
    <property type="entry name" value="Thioredoxin"/>
    <property type="match status" value="3"/>
</dbReference>
<dbReference type="PROSITE" id="PS51352">
    <property type="entry name" value="THIOREDOXIN_2"/>
    <property type="match status" value="2"/>
</dbReference>
<dbReference type="PANTHER" id="PTHR44340">
    <property type="entry name" value="DNAJ HOMOLOG SUBFAMILY C MEMBER 10"/>
    <property type="match status" value="1"/>
</dbReference>
<dbReference type="PRINTS" id="PR00421">
    <property type="entry name" value="THIOREDOXIN"/>
</dbReference>
<dbReference type="InterPro" id="IPR052460">
    <property type="entry name" value="ER_disulfide_reductase"/>
</dbReference>
<dbReference type="Gene3D" id="1.10.287.110">
    <property type="entry name" value="DnaJ domain"/>
    <property type="match status" value="1"/>
</dbReference>
<evidence type="ECO:0000313" key="5">
    <source>
        <dbReference type="EMBL" id="WAR10004.1"/>
    </source>
</evidence>
<dbReference type="CDD" id="cd06257">
    <property type="entry name" value="DnaJ"/>
    <property type="match status" value="1"/>
</dbReference>
<dbReference type="Pfam" id="PF00226">
    <property type="entry name" value="DnaJ"/>
    <property type="match status" value="1"/>
</dbReference>
<dbReference type="SUPFAM" id="SSF52833">
    <property type="entry name" value="Thioredoxin-like"/>
    <property type="match status" value="4"/>
</dbReference>
<evidence type="ECO:0000259" key="3">
    <source>
        <dbReference type="PROSITE" id="PS50076"/>
    </source>
</evidence>
<reference evidence="5" key="1">
    <citation type="submission" date="2022-11" db="EMBL/GenBank/DDBJ databases">
        <title>Centuries of genome instability and evolution in soft-shell clam transmissible cancer (bioRxiv).</title>
        <authorList>
            <person name="Hart S.F.M."/>
            <person name="Yonemitsu M.A."/>
            <person name="Giersch R.M."/>
            <person name="Beal B.F."/>
            <person name="Arriagada G."/>
            <person name="Davis B.W."/>
            <person name="Ostrander E.A."/>
            <person name="Goff S.P."/>
            <person name="Metzger M.J."/>
        </authorList>
    </citation>
    <scope>NUCLEOTIDE SEQUENCE</scope>
    <source>
        <strain evidence="5">MELC-2E11</strain>
        <tissue evidence="5">Siphon/mantle</tissue>
    </source>
</reference>
<feature type="domain" description="J" evidence="3">
    <location>
        <begin position="24"/>
        <end position="89"/>
    </location>
</feature>
<dbReference type="Proteomes" id="UP001164746">
    <property type="component" value="Chromosome 7"/>
</dbReference>
<dbReference type="InterPro" id="IPR036249">
    <property type="entry name" value="Thioredoxin-like_sf"/>
</dbReference>
<dbReference type="PROSITE" id="PS00194">
    <property type="entry name" value="THIOREDOXIN_1"/>
    <property type="match status" value="2"/>
</dbReference>